<evidence type="ECO:0000313" key="4">
    <source>
        <dbReference type="Proteomes" id="UP000817854"/>
    </source>
</evidence>
<feature type="domain" description="Inner membrane protein YgaP-like transmembrane" evidence="2">
    <location>
        <begin position="1"/>
        <end position="66"/>
    </location>
</feature>
<keyword evidence="1" id="KW-1133">Transmembrane helix</keyword>
<accession>A0ABX0IPQ8</accession>
<sequence>MKKNIGAVDQMIRVGIAIIIATLYLTDYITGVLALILLLVLGVLIATSLFSFCPLYFLFKISTKKKSKYRKRAY</sequence>
<dbReference type="Proteomes" id="UP000817854">
    <property type="component" value="Unassembled WGS sequence"/>
</dbReference>
<feature type="transmembrane region" description="Helical" evidence="1">
    <location>
        <begin position="12"/>
        <end position="29"/>
    </location>
</feature>
<comment type="caution">
    <text evidence="3">The sequence shown here is derived from an EMBL/GenBank/DDBJ whole genome shotgun (WGS) entry which is preliminary data.</text>
</comment>
<feature type="transmembrane region" description="Helical" evidence="1">
    <location>
        <begin position="35"/>
        <end position="59"/>
    </location>
</feature>
<organism evidence="3 4">
    <name type="scientific">Flavobacterium jejuense</name>
    <dbReference type="NCBI Taxonomy" id="1544455"/>
    <lineage>
        <taxon>Bacteria</taxon>
        <taxon>Pseudomonadati</taxon>
        <taxon>Bacteroidota</taxon>
        <taxon>Flavobacteriia</taxon>
        <taxon>Flavobacteriales</taxon>
        <taxon>Flavobacteriaceae</taxon>
        <taxon>Flavobacterium</taxon>
    </lineage>
</organism>
<keyword evidence="1" id="KW-0472">Membrane</keyword>
<evidence type="ECO:0000259" key="2">
    <source>
        <dbReference type="Pfam" id="PF11127"/>
    </source>
</evidence>
<dbReference type="EMBL" id="VEVQ02000002">
    <property type="protein sequence ID" value="NHN24784.1"/>
    <property type="molecule type" value="Genomic_DNA"/>
</dbReference>
<name>A0ABX0IPQ8_9FLAO</name>
<keyword evidence="4" id="KW-1185">Reference proteome</keyword>
<reference evidence="3" key="1">
    <citation type="submission" date="2019-05" db="EMBL/GenBank/DDBJ databases">
        <authorList>
            <person name="Lianzixin W."/>
        </authorList>
    </citation>
    <scope>NUCLEOTIDE SEQUENCE</scope>
    <source>
        <strain evidence="3">EC11</strain>
    </source>
</reference>
<gene>
    <name evidence="3" type="ORF">FIA58_003760</name>
</gene>
<dbReference type="RefSeq" id="WP_140960219.1">
    <property type="nucleotide sequence ID" value="NZ_VEVQ02000002.1"/>
</dbReference>
<evidence type="ECO:0000313" key="3">
    <source>
        <dbReference type="EMBL" id="NHN24784.1"/>
    </source>
</evidence>
<keyword evidence="1" id="KW-0812">Transmembrane</keyword>
<proteinExistence type="predicted"/>
<evidence type="ECO:0000256" key="1">
    <source>
        <dbReference type="SAM" id="Phobius"/>
    </source>
</evidence>
<reference evidence="3" key="2">
    <citation type="submission" date="2020-02" db="EMBL/GenBank/DDBJ databases">
        <title>Flavobacterium profundi sp. nov., isolated from a deep-sea seamount.</title>
        <authorList>
            <person name="Zhang D.-C."/>
        </authorList>
    </citation>
    <scope>NUCLEOTIDE SEQUENCE</scope>
    <source>
        <strain evidence="3">EC11</strain>
    </source>
</reference>
<dbReference type="Pfam" id="PF11127">
    <property type="entry name" value="YgaP-like_TM"/>
    <property type="match status" value="1"/>
</dbReference>
<dbReference type="InterPro" id="IPR021309">
    <property type="entry name" value="YgaP-like_TM"/>
</dbReference>
<protein>
    <submittedName>
        <fullName evidence="3">DUF2892 domain-containing protein</fullName>
    </submittedName>
</protein>